<proteinExistence type="inferred from homology"/>
<dbReference type="InterPro" id="IPR045336">
    <property type="entry name" value="MmgE_PrpD_N"/>
</dbReference>
<reference evidence="4" key="1">
    <citation type="submission" date="2020-02" db="EMBL/GenBank/DDBJ databases">
        <title>A new Streptomyces sp. for controlling soil-borne diseases.</title>
        <authorList>
            <person name="Li X."/>
            <person name="Tian Y."/>
            <person name="Gao K."/>
        </authorList>
    </citation>
    <scope>NUCLEOTIDE SEQUENCE [LARGE SCALE GENOMIC DNA]</scope>
    <source>
        <strain evidence="4">0250</strain>
    </source>
</reference>
<feature type="domain" description="MmgE/PrpD N-terminal" evidence="2">
    <location>
        <begin position="20"/>
        <end position="259"/>
    </location>
</feature>
<dbReference type="GO" id="GO:0016829">
    <property type="term" value="F:lyase activity"/>
    <property type="evidence" value="ECO:0007669"/>
    <property type="project" value="InterPro"/>
</dbReference>
<dbReference type="Pfam" id="PF03972">
    <property type="entry name" value="MmgE_PrpD_N"/>
    <property type="match status" value="1"/>
</dbReference>
<dbReference type="InterPro" id="IPR045337">
    <property type="entry name" value="MmgE_PrpD_C"/>
</dbReference>
<evidence type="ECO:0000256" key="1">
    <source>
        <dbReference type="ARBA" id="ARBA00006174"/>
    </source>
</evidence>
<dbReference type="RefSeq" id="WP_164429745.1">
    <property type="nucleotide sequence ID" value="NZ_JAAIKT010000026.1"/>
</dbReference>
<accession>A0A6G4AI98</accession>
<dbReference type="Proteomes" id="UP000476310">
    <property type="component" value="Unassembled WGS sequence"/>
</dbReference>
<sequence length="462" mass="47267">MGQWDRPVSRGRRGMTGVVERLGDFAAGIELDQVPTAVVARAQDCLVHALVVGAAGAGVGFGETAEAALGGADGGGEAHLLASGRTAAAPLAAFANSALLHARAQEDTHGTFHPGVATIPAALAAAEAERVDGPTFLAAVLAGYEAGTAISDPLTERTTPPFRATGLFGPLAAAAAAGRVLGLGASPLASALGLASAFAGGGSEPFAAGTDEWHYQTGVAAMNGLLAARLAKAGARGSTSAIEGQAGFLDCFVRGRAPQPDELAAELGSRWKILDVTFKPYPVCAFNQTPALVAAQLATTHGVKPADVASLVVRMNEREAVYPGVGTGGPFREVAQTLMSVRFGIAVALAEGQITYAALTRFDDPTLLDLVERIVIVPEAGRPPKTAAATLTLVDGRQIRTAIEDSSEELSWDSAEVRDNARRLRPETGFTEEGLEALFAAVEALPEANSLDGLLGAALSRH</sequence>
<protein>
    <submittedName>
        <fullName evidence="4">MmgE/PrpD family protein</fullName>
    </submittedName>
</protein>
<dbReference type="InterPro" id="IPR036148">
    <property type="entry name" value="MmgE/PrpD_sf"/>
</dbReference>
<organism evidence="4 5">
    <name type="scientific">Streptomyces rhizosphaericus</name>
    <dbReference type="NCBI Taxonomy" id="114699"/>
    <lineage>
        <taxon>Bacteria</taxon>
        <taxon>Bacillati</taxon>
        <taxon>Actinomycetota</taxon>
        <taxon>Actinomycetes</taxon>
        <taxon>Kitasatosporales</taxon>
        <taxon>Streptomycetaceae</taxon>
        <taxon>Streptomyces</taxon>
        <taxon>Streptomyces violaceusniger group</taxon>
    </lineage>
</organism>
<keyword evidence="5" id="KW-1185">Reference proteome</keyword>
<evidence type="ECO:0000313" key="5">
    <source>
        <dbReference type="Proteomes" id="UP000476310"/>
    </source>
</evidence>
<dbReference type="InterPro" id="IPR005656">
    <property type="entry name" value="MmgE_PrpD"/>
</dbReference>
<dbReference type="PANTHER" id="PTHR16943">
    <property type="entry name" value="2-METHYLCITRATE DEHYDRATASE-RELATED"/>
    <property type="match status" value="1"/>
</dbReference>
<evidence type="ECO:0000259" key="3">
    <source>
        <dbReference type="Pfam" id="PF19305"/>
    </source>
</evidence>
<dbReference type="SUPFAM" id="SSF103378">
    <property type="entry name" value="2-methylcitrate dehydratase PrpD"/>
    <property type="match status" value="1"/>
</dbReference>
<evidence type="ECO:0000259" key="2">
    <source>
        <dbReference type="Pfam" id="PF03972"/>
    </source>
</evidence>
<gene>
    <name evidence="4" type="ORF">G4H13_21980</name>
</gene>
<comment type="similarity">
    <text evidence="1">Belongs to the PrpD family.</text>
</comment>
<dbReference type="EMBL" id="JAAIKT010000026">
    <property type="protein sequence ID" value="NEW72970.1"/>
    <property type="molecule type" value="Genomic_DNA"/>
</dbReference>
<dbReference type="Pfam" id="PF19305">
    <property type="entry name" value="MmgE_PrpD_C"/>
    <property type="match status" value="1"/>
</dbReference>
<evidence type="ECO:0000313" key="4">
    <source>
        <dbReference type="EMBL" id="NEW72970.1"/>
    </source>
</evidence>
<dbReference type="PANTHER" id="PTHR16943:SF8">
    <property type="entry name" value="2-METHYLCITRATE DEHYDRATASE"/>
    <property type="match status" value="1"/>
</dbReference>
<dbReference type="AlphaFoldDB" id="A0A6G4AI98"/>
<comment type="caution">
    <text evidence="4">The sequence shown here is derived from an EMBL/GenBank/DDBJ whole genome shotgun (WGS) entry which is preliminary data.</text>
</comment>
<name>A0A6G4AI98_9ACTN</name>
<dbReference type="InterPro" id="IPR042183">
    <property type="entry name" value="MmgE/PrpD_sf_1"/>
</dbReference>
<dbReference type="Gene3D" id="1.10.4100.10">
    <property type="entry name" value="2-methylcitrate dehydratase PrpD"/>
    <property type="match status" value="1"/>
</dbReference>
<feature type="domain" description="MmgE/PrpD C-terminal" evidence="3">
    <location>
        <begin position="281"/>
        <end position="399"/>
    </location>
</feature>